<feature type="compositionally biased region" description="Polar residues" evidence="2">
    <location>
        <begin position="404"/>
        <end position="430"/>
    </location>
</feature>
<dbReference type="GeneID" id="91097168"/>
<feature type="compositionally biased region" description="Polar residues" evidence="2">
    <location>
        <begin position="654"/>
        <end position="673"/>
    </location>
</feature>
<feature type="compositionally biased region" description="Acidic residues" evidence="2">
    <location>
        <begin position="146"/>
        <end position="162"/>
    </location>
</feature>
<feature type="compositionally biased region" description="Polar residues" evidence="2">
    <location>
        <begin position="511"/>
        <end position="539"/>
    </location>
</feature>
<feature type="compositionally biased region" description="Low complexity" evidence="2">
    <location>
        <begin position="165"/>
        <end position="196"/>
    </location>
</feature>
<sequence length="816" mass="91189">MAPINYSRYTSLLATSISTSSVTIESAISSNSPSTPPPRPPQQQQKSQNVPNHNSHIVQVRVGNRIQKPYIRQISPDNSVPTPAPKAIIKQRQISNTITNRPIQTSPSIIPIITTRTDNPFAANFDEGSSSSTKSSSSKTKSTSKDDDDDDDNDEDADDDEGDSTKTSFTKTTTIHPSSSTTTTSLVSTSSSSTTSNLGNTSAEKTDEGSVLDKGVATTNLSWWQLLSIIICGILFLSVCSWFLFKNRQKKKYKKKQLKKQELEDELKRKQDYQNNQDLLDLAKLKHNRRRGKYDSEDDSDTDSDSEDDDESVYPSRKNRRYRSNRRDKSRKNRRGRDRKNDDSFSDEDELTDSTYYERRKDRNRRRRRRKHRKNRKEGWLSSGLKSAFSFRPSASSSRSVSSDTTKLTPRTGNQISPKSILSNGNSKNQKNSRHFRDSVFSTYNSMKKAAIKLKYHEAKIKLDEQLKKEELIELERKEKIKKANQEIDQFNQSQSQQKEENRAGIGAGAHNNQNSTSSPPKSNDTSEQPNQGWARNGTNGRGGGLSHENTNEQRGGKLLIPPVPRQPVKSKSIQDISTAALLPYNKDPAPPKAARTKFDRNDSLDGEISNLLGNNTNINEYQSEPSSEEQPTSKSDRRRGGILNDISKPEPSYQPSASNSHISLQTEPQQKNRYYPENSIPPTESELVGKQPKAEYKNLFQMNWVPSGVMQSSPTDISGSKSDIGNLPITHPNDKPVSKVVLPSRFFKNNNGFDDVGKRNNTATAGSVSLRGKGSVGYDTSEALAHTDVPPQFGSDAGGNAHAGNKWANRLRERR</sequence>
<evidence type="ECO:0000256" key="1">
    <source>
        <dbReference type="SAM" id="Coils"/>
    </source>
</evidence>
<evidence type="ECO:0000313" key="5">
    <source>
        <dbReference type="Proteomes" id="UP001355207"/>
    </source>
</evidence>
<dbReference type="AlphaFoldDB" id="A0AAX4K2Z9"/>
<feature type="region of interest" description="Disordered" evidence="2">
    <location>
        <begin position="120"/>
        <end position="210"/>
    </location>
</feature>
<feature type="region of interest" description="Disordered" evidence="2">
    <location>
        <begin position="290"/>
        <end position="435"/>
    </location>
</feature>
<feature type="compositionally biased region" description="Low complexity" evidence="2">
    <location>
        <begin position="126"/>
        <end position="141"/>
    </location>
</feature>
<feature type="compositionally biased region" description="Polar residues" evidence="2">
    <location>
        <begin position="487"/>
        <end position="497"/>
    </location>
</feature>
<protein>
    <submittedName>
        <fullName evidence="4">Uncharacterized protein</fullName>
    </submittedName>
</protein>
<evidence type="ECO:0000256" key="2">
    <source>
        <dbReference type="SAM" id="MobiDB-lite"/>
    </source>
</evidence>
<feature type="compositionally biased region" description="Basic residues" evidence="2">
    <location>
        <begin position="317"/>
        <end position="338"/>
    </location>
</feature>
<feature type="region of interest" description="Disordered" evidence="2">
    <location>
        <begin position="784"/>
        <end position="816"/>
    </location>
</feature>
<dbReference type="Proteomes" id="UP001355207">
    <property type="component" value="Chromosome 9"/>
</dbReference>
<evidence type="ECO:0000313" key="4">
    <source>
        <dbReference type="EMBL" id="WWC91553.1"/>
    </source>
</evidence>
<feature type="compositionally biased region" description="Low complexity" evidence="2">
    <location>
        <begin position="387"/>
        <end position="403"/>
    </location>
</feature>
<keyword evidence="5" id="KW-1185">Reference proteome</keyword>
<dbReference type="EMBL" id="CP144106">
    <property type="protein sequence ID" value="WWC91553.1"/>
    <property type="molecule type" value="Genomic_DNA"/>
</dbReference>
<keyword evidence="3" id="KW-0472">Membrane</keyword>
<feature type="compositionally biased region" description="Basic residues" evidence="2">
    <location>
        <begin position="362"/>
        <end position="376"/>
    </location>
</feature>
<feature type="coiled-coil region" evidence="1">
    <location>
        <begin position="246"/>
        <end position="276"/>
    </location>
</feature>
<feature type="compositionally biased region" description="Polar residues" evidence="2">
    <location>
        <begin position="612"/>
        <end position="622"/>
    </location>
</feature>
<accession>A0AAX4K2Z9</accession>
<organism evidence="4 5">
    <name type="scientific">Kwoniella dendrophila CBS 6074</name>
    <dbReference type="NCBI Taxonomy" id="1295534"/>
    <lineage>
        <taxon>Eukaryota</taxon>
        <taxon>Fungi</taxon>
        <taxon>Dikarya</taxon>
        <taxon>Basidiomycota</taxon>
        <taxon>Agaricomycotina</taxon>
        <taxon>Tremellomycetes</taxon>
        <taxon>Tremellales</taxon>
        <taxon>Cryptococcaceae</taxon>
        <taxon>Kwoniella</taxon>
    </lineage>
</organism>
<gene>
    <name evidence="4" type="ORF">L201_006499</name>
</gene>
<evidence type="ECO:0000256" key="3">
    <source>
        <dbReference type="SAM" id="Phobius"/>
    </source>
</evidence>
<reference evidence="4 5" key="1">
    <citation type="submission" date="2024-01" db="EMBL/GenBank/DDBJ databases">
        <title>Comparative genomics of Cryptococcus and Kwoniella reveals pathogenesis evolution and contrasting modes of karyotype evolution via chromosome fusion or intercentromeric recombination.</title>
        <authorList>
            <person name="Coelho M.A."/>
            <person name="David-Palma M."/>
            <person name="Shea T."/>
            <person name="Bowers K."/>
            <person name="McGinley-Smith S."/>
            <person name="Mohammad A.W."/>
            <person name="Gnirke A."/>
            <person name="Yurkov A.M."/>
            <person name="Nowrousian M."/>
            <person name="Sun S."/>
            <person name="Cuomo C.A."/>
            <person name="Heitman J."/>
        </authorList>
    </citation>
    <scope>NUCLEOTIDE SEQUENCE [LARGE SCALE GENOMIC DNA]</scope>
    <source>
        <strain evidence="4 5">CBS 6074</strain>
    </source>
</reference>
<dbReference type="RefSeq" id="XP_066078315.1">
    <property type="nucleotide sequence ID" value="XM_066222218.1"/>
</dbReference>
<feature type="region of interest" description="Disordered" evidence="2">
    <location>
        <begin position="486"/>
        <end position="693"/>
    </location>
</feature>
<proteinExistence type="predicted"/>
<keyword evidence="3" id="KW-0812">Transmembrane</keyword>
<keyword evidence="1" id="KW-0175">Coiled coil</keyword>
<keyword evidence="3" id="KW-1133">Transmembrane helix</keyword>
<feature type="region of interest" description="Disordered" evidence="2">
    <location>
        <begin position="26"/>
        <end position="52"/>
    </location>
</feature>
<feature type="compositionally biased region" description="Low complexity" evidence="2">
    <location>
        <begin position="42"/>
        <end position="52"/>
    </location>
</feature>
<name>A0AAX4K2Z9_9TREE</name>
<feature type="compositionally biased region" description="Acidic residues" evidence="2">
    <location>
        <begin position="296"/>
        <end position="312"/>
    </location>
</feature>
<feature type="transmembrane region" description="Helical" evidence="3">
    <location>
        <begin position="223"/>
        <end position="245"/>
    </location>
</feature>